<protein>
    <recommendedName>
        <fullName evidence="4">3-hydroxyisobutyryl-CoA hydrolase, mitochondrial</fullName>
        <ecNumber evidence="3">3.1.2.4</ecNumber>
    </recommendedName>
    <alternativeName>
        <fullName evidence="7">3-hydroxyisobutyryl-coenzyme A hydrolase</fullName>
    </alternativeName>
</protein>
<dbReference type="STRING" id="334426.A0A158PEV0"/>
<keyword evidence="5" id="KW-0378">Hydrolase</keyword>
<dbReference type="Proteomes" id="UP000267027">
    <property type="component" value="Unassembled WGS sequence"/>
</dbReference>
<evidence type="ECO:0000256" key="5">
    <source>
        <dbReference type="ARBA" id="ARBA00022801"/>
    </source>
</evidence>
<evidence type="ECO:0000313" key="10">
    <source>
        <dbReference type="Proteomes" id="UP000267027"/>
    </source>
</evidence>
<dbReference type="PANTHER" id="PTHR43176:SF3">
    <property type="entry name" value="3-HYDROXYISOBUTYRYL-COA HYDROLASE, MITOCHONDRIAL"/>
    <property type="match status" value="1"/>
</dbReference>
<evidence type="ECO:0000313" key="9">
    <source>
        <dbReference type="EMBL" id="VDM54039.1"/>
    </source>
</evidence>
<keyword evidence="10" id="KW-1185">Reference proteome</keyword>
<feature type="domain" description="Enoyl-CoA hydratase/isomerase" evidence="8">
    <location>
        <begin position="147"/>
        <end position="277"/>
    </location>
</feature>
<dbReference type="GO" id="GO:0006574">
    <property type="term" value="P:L-valine catabolic process"/>
    <property type="evidence" value="ECO:0007669"/>
    <property type="project" value="UniProtKB-UniPathway"/>
</dbReference>
<dbReference type="UniPathway" id="UPA00362"/>
<dbReference type="CDD" id="cd06558">
    <property type="entry name" value="crotonase-like"/>
    <property type="match status" value="1"/>
</dbReference>
<dbReference type="OrthoDB" id="1737613at2759"/>
<evidence type="ECO:0000256" key="3">
    <source>
        <dbReference type="ARBA" id="ARBA00011915"/>
    </source>
</evidence>
<dbReference type="Pfam" id="PF16113">
    <property type="entry name" value="ECH_2"/>
    <property type="match status" value="3"/>
</dbReference>
<proteinExistence type="inferred from homology"/>
<evidence type="ECO:0000256" key="1">
    <source>
        <dbReference type="ARBA" id="ARBA00001709"/>
    </source>
</evidence>
<evidence type="ECO:0000259" key="8">
    <source>
        <dbReference type="Pfam" id="PF16113"/>
    </source>
</evidence>
<reference evidence="9 10" key="2">
    <citation type="submission" date="2018-11" db="EMBL/GenBank/DDBJ databases">
        <authorList>
            <consortium name="Pathogen Informatics"/>
        </authorList>
    </citation>
    <scope>NUCLEOTIDE SEQUENCE [LARGE SCALE GENOMIC DNA]</scope>
    <source>
        <strain evidence="9 10">Costa Rica</strain>
    </source>
</reference>
<evidence type="ECO:0000256" key="7">
    <source>
        <dbReference type="ARBA" id="ARBA00031181"/>
    </source>
</evidence>
<dbReference type="EMBL" id="UYYA01000497">
    <property type="protein sequence ID" value="VDM54039.1"/>
    <property type="molecule type" value="Genomic_DNA"/>
</dbReference>
<dbReference type="OMA" id="AYRNNEH"/>
<dbReference type="WBParaSite" id="ACOC_0000245301-mRNA-1">
    <property type="protein sequence ID" value="ACOC_0000245301-mRNA-1"/>
    <property type="gene ID" value="ACOC_0000245301"/>
</dbReference>
<evidence type="ECO:0000313" key="11">
    <source>
        <dbReference type="WBParaSite" id="ACOC_0000245301-mRNA-1"/>
    </source>
</evidence>
<evidence type="ECO:0000256" key="2">
    <source>
        <dbReference type="ARBA" id="ARBA00005254"/>
    </source>
</evidence>
<feature type="domain" description="Enoyl-CoA hydratase/isomerase" evidence="8">
    <location>
        <begin position="352"/>
        <end position="407"/>
    </location>
</feature>
<dbReference type="SUPFAM" id="SSF52096">
    <property type="entry name" value="ClpP/crotonase"/>
    <property type="match status" value="1"/>
</dbReference>
<comment type="function">
    <text evidence="6">Hydrolyzes 3-hydroxyisobutyryl-CoA (HIBYL-CoA), a saline catabolite. Has high activity toward isobutyryl-CoA. Could be an isobutyryl-CoA dehydrogenase that functions in valine catabolism. Also hydrolyzes 3-hydroxypropanoyl-CoA.</text>
</comment>
<evidence type="ECO:0000256" key="6">
    <source>
        <dbReference type="ARBA" id="ARBA00024871"/>
    </source>
</evidence>
<organism evidence="11">
    <name type="scientific">Angiostrongylus costaricensis</name>
    <name type="common">Nematode worm</name>
    <dbReference type="NCBI Taxonomy" id="334426"/>
    <lineage>
        <taxon>Eukaryota</taxon>
        <taxon>Metazoa</taxon>
        <taxon>Ecdysozoa</taxon>
        <taxon>Nematoda</taxon>
        <taxon>Chromadorea</taxon>
        <taxon>Rhabditida</taxon>
        <taxon>Rhabditina</taxon>
        <taxon>Rhabditomorpha</taxon>
        <taxon>Strongyloidea</taxon>
        <taxon>Metastrongylidae</taxon>
        <taxon>Angiostrongylus</taxon>
    </lineage>
</organism>
<name>A0A158PEV0_ANGCS</name>
<gene>
    <name evidence="9" type="ORF">ACOC_LOCUS2454</name>
</gene>
<dbReference type="GO" id="GO:0003860">
    <property type="term" value="F:3-hydroxyisobutyryl-CoA hydrolase activity"/>
    <property type="evidence" value="ECO:0007669"/>
    <property type="project" value="UniProtKB-EC"/>
</dbReference>
<dbReference type="Gene3D" id="3.90.226.10">
    <property type="entry name" value="2-enoyl-CoA Hydratase, Chain A, domain 1"/>
    <property type="match status" value="3"/>
</dbReference>
<dbReference type="InterPro" id="IPR032259">
    <property type="entry name" value="HIBYL-CoA-H"/>
</dbReference>
<comment type="catalytic activity">
    <reaction evidence="1">
        <text>3-hydroxy-2-methylpropanoyl-CoA + H2O = 3-hydroxy-2-methylpropanoate + CoA + H(+)</text>
        <dbReference type="Rhea" id="RHEA:20888"/>
        <dbReference type="ChEBI" id="CHEBI:11805"/>
        <dbReference type="ChEBI" id="CHEBI:15377"/>
        <dbReference type="ChEBI" id="CHEBI:15378"/>
        <dbReference type="ChEBI" id="CHEBI:57287"/>
        <dbReference type="ChEBI" id="CHEBI:57340"/>
        <dbReference type="EC" id="3.1.2.4"/>
    </reaction>
</comment>
<dbReference type="AlphaFoldDB" id="A0A158PEV0"/>
<comment type="similarity">
    <text evidence="2">Belongs to the enoyl-CoA hydratase/isomerase family.</text>
</comment>
<sequence length="419" mass="47787">MSDGGEYLEIRDNRSRIQETCRMAMSTSISEIIVQEEGSKRILTLNRPKALNALNLSMVREIYPRFKKWEDGGDVSMIILKGSGEKAFCAGGDVLAVTRSAKEAASGGTSTTHKDFFREEYRLNHLIGSLSKTFVAFIDGIVMGGDNLGLYLALTGYRLHGADCYHAGLATHYVTSSRLKDLQNKLLTMERVTYNEVDGVIREFQPSNIPTFSLEEHLPVIKKTFYARSVEEIFENLRVENSEWSKQQLKTLSKMSPTSLKVTFKQLENGAKMKFGEVKTDQIAEKCTEGRMKYENPANDAESICVMVSGSTRVTYDSFFSQRKGRRRFIAAVNKNYASSQVCQHTIRIDYDLFKVFTMEYRLAQRFLKDHDFYEGCRAILIDKDRNPKWIPERLEDVTDAVVERYFDPLGQEDLIFDG</sequence>
<evidence type="ECO:0000256" key="4">
    <source>
        <dbReference type="ARBA" id="ARBA00016714"/>
    </source>
</evidence>
<dbReference type="EC" id="3.1.2.4" evidence="3"/>
<dbReference type="InterPro" id="IPR029045">
    <property type="entry name" value="ClpP/crotonase-like_dom_sf"/>
</dbReference>
<reference evidence="11" key="1">
    <citation type="submission" date="2016-04" db="UniProtKB">
        <authorList>
            <consortium name="WormBaseParasite"/>
        </authorList>
    </citation>
    <scope>IDENTIFICATION</scope>
</reference>
<accession>A0A158PEV0</accession>
<dbReference type="InterPro" id="IPR045004">
    <property type="entry name" value="ECH_dom"/>
</dbReference>
<feature type="domain" description="Enoyl-CoA hydratase/isomerase" evidence="8">
    <location>
        <begin position="41"/>
        <end position="145"/>
    </location>
</feature>
<dbReference type="GO" id="GO:0005739">
    <property type="term" value="C:mitochondrion"/>
    <property type="evidence" value="ECO:0007669"/>
    <property type="project" value="TreeGrafter"/>
</dbReference>
<dbReference type="PANTHER" id="PTHR43176">
    <property type="entry name" value="3-HYDROXYISOBUTYRYL-COA HYDROLASE-RELATED"/>
    <property type="match status" value="1"/>
</dbReference>